<dbReference type="GO" id="GO:1902600">
    <property type="term" value="P:proton transmembrane transport"/>
    <property type="evidence" value="ECO:0007669"/>
    <property type="project" value="InterPro"/>
</dbReference>
<gene>
    <name evidence="13" type="ORF">E0E05_13165</name>
</gene>
<feature type="transmembrane region" description="Helical" evidence="10">
    <location>
        <begin position="365"/>
        <end position="385"/>
    </location>
</feature>
<dbReference type="InterPro" id="IPR006153">
    <property type="entry name" value="Cation/H_exchanger_TM"/>
</dbReference>
<keyword evidence="4" id="KW-1003">Cell membrane</keyword>
<dbReference type="PANTHER" id="PTHR32507:SF0">
    <property type="entry name" value="NA(+)_H(+) ANTIPORTER 2-RELATED"/>
    <property type="match status" value="1"/>
</dbReference>
<feature type="region of interest" description="Disordered" evidence="9">
    <location>
        <begin position="573"/>
        <end position="617"/>
    </location>
</feature>
<evidence type="ECO:0000259" key="12">
    <source>
        <dbReference type="Pfam" id="PF02254"/>
    </source>
</evidence>
<protein>
    <submittedName>
        <fullName evidence="13">Sodium:proton antiporter</fullName>
    </submittedName>
</protein>
<feature type="transmembrane region" description="Helical" evidence="10">
    <location>
        <begin position="117"/>
        <end position="137"/>
    </location>
</feature>
<dbReference type="InterPro" id="IPR036291">
    <property type="entry name" value="NAD(P)-bd_dom_sf"/>
</dbReference>
<dbReference type="GO" id="GO:0005886">
    <property type="term" value="C:plasma membrane"/>
    <property type="evidence" value="ECO:0007669"/>
    <property type="project" value="UniProtKB-SubCell"/>
</dbReference>
<evidence type="ECO:0000256" key="4">
    <source>
        <dbReference type="ARBA" id="ARBA00022475"/>
    </source>
</evidence>
<dbReference type="InterPro" id="IPR038770">
    <property type="entry name" value="Na+/solute_symporter_sf"/>
</dbReference>
<reference evidence="13 14" key="1">
    <citation type="journal article" date="2017" name="Int. J. Syst. Evol. Microbiol.">
        <title>Roseitalea porphyridii gen. nov., sp. nov., isolated from a red alga, and reclassification of Hoeflea suaedae Chung et al. 2013 as Pseudohoeflea suaedae gen. nov., comb. nov.</title>
        <authorList>
            <person name="Hyeon J.W."/>
            <person name="Jeong S.E."/>
            <person name="Baek K."/>
            <person name="Jeon C.O."/>
        </authorList>
    </citation>
    <scope>NUCLEOTIDE SEQUENCE [LARGE SCALE GENOMIC DNA]</scope>
    <source>
        <strain evidence="13 14">MA7-20</strain>
    </source>
</reference>
<dbReference type="GO" id="GO:0015297">
    <property type="term" value="F:antiporter activity"/>
    <property type="evidence" value="ECO:0007669"/>
    <property type="project" value="UniProtKB-KW"/>
</dbReference>
<evidence type="ECO:0000256" key="3">
    <source>
        <dbReference type="ARBA" id="ARBA00022449"/>
    </source>
</evidence>
<evidence type="ECO:0000256" key="7">
    <source>
        <dbReference type="ARBA" id="ARBA00023065"/>
    </source>
</evidence>
<dbReference type="Gene3D" id="3.40.50.720">
    <property type="entry name" value="NAD(P)-binding Rossmann-like Domain"/>
    <property type="match status" value="1"/>
</dbReference>
<evidence type="ECO:0000313" key="14">
    <source>
        <dbReference type="Proteomes" id="UP000293719"/>
    </source>
</evidence>
<keyword evidence="6 10" id="KW-1133">Transmembrane helix</keyword>
<dbReference type="PANTHER" id="PTHR32507">
    <property type="entry name" value="NA(+)/H(+) ANTIPORTER 1"/>
    <property type="match status" value="1"/>
</dbReference>
<feature type="transmembrane region" description="Helical" evidence="10">
    <location>
        <begin position="218"/>
        <end position="236"/>
    </location>
</feature>
<dbReference type="EMBL" id="CP036532">
    <property type="protein sequence ID" value="QBK31473.1"/>
    <property type="molecule type" value="Genomic_DNA"/>
</dbReference>
<comment type="subcellular location">
    <subcellularLocation>
        <location evidence="1">Cell membrane</location>
        <topology evidence="1">Multi-pass membrane protein</topology>
    </subcellularLocation>
</comment>
<feature type="transmembrane region" description="Helical" evidence="10">
    <location>
        <begin position="91"/>
        <end position="111"/>
    </location>
</feature>
<dbReference type="InterPro" id="IPR003148">
    <property type="entry name" value="RCK_N"/>
</dbReference>
<dbReference type="KEGG" id="rpod:E0E05_13165"/>
<feature type="domain" description="RCK N-terminal" evidence="12">
    <location>
        <begin position="402"/>
        <end position="480"/>
    </location>
</feature>
<sequence>MEMIALKLAAIGATGIAAQWLAWRLRLPAIVLLLAAGFAMGPATGLIDPVRDFGEVYKPVVGLAVAIILFEGGLTLNFREIRESSQAVQRVIFPGGLMVWIGAALAAHFAGGLDWPAAIVLGAVLVVTGPTVIMPLLRSAKLKQRPASILRWEAIVNDPIGALYAVVAFEVYLVWLGAESAAEAFTGILIAFAFAIGAGFGLGRLLAWAFGHGHVPDFLKAPVLFSAVIALFAISNQLLEESGLLAVTIMGIALANSKLAALGEVRRFKETVTILLVSGLFIVLTAALDWPTIRSIDWRAAAFVALLLFVVRPLAMFVATIGSPLSWQERLLIGWIAPRGIVAVAVIGLFGTLLVNIGVEDGTRMIAYTFAVVVASIVLHGFSLGPLSRRLGLRSTEEPGLLIVGGSRWATALAGKLDEMDVPVRISDPNWNHLSDARFAGIPVHYGEILSEHAHHHLDLNRYGALLAATDNDAYNALVCTDFGPDIGRTNIFQIGDMNQQSERQAMSFTLGGRQLFEPGLDLFELNRRMREGWTFQSTRLTDEFTHERFVETRARDTRVILWRKPGGRLVFSAASGNQKPQKNDVILSFAPPRPKKDVPAVTDAKPQPDLPDAQAP</sequence>
<dbReference type="GO" id="GO:0006813">
    <property type="term" value="P:potassium ion transport"/>
    <property type="evidence" value="ECO:0007669"/>
    <property type="project" value="InterPro"/>
</dbReference>
<feature type="transmembrane region" description="Helical" evidence="10">
    <location>
        <begin position="340"/>
        <end position="359"/>
    </location>
</feature>
<evidence type="ECO:0000256" key="8">
    <source>
        <dbReference type="ARBA" id="ARBA00023136"/>
    </source>
</evidence>
<keyword evidence="7" id="KW-0406">Ion transport</keyword>
<feature type="transmembrane region" description="Helical" evidence="10">
    <location>
        <begin position="59"/>
        <end position="79"/>
    </location>
</feature>
<dbReference type="OrthoDB" id="570124at2"/>
<accession>A0A4P6V3I7</accession>
<feature type="transmembrane region" description="Helical" evidence="10">
    <location>
        <begin position="300"/>
        <end position="319"/>
    </location>
</feature>
<evidence type="ECO:0000313" key="13">
    <source>
        <dbReference type="EMBL" id="QBK31473.1"/>
    </source>
</evidence>
<evidence type="ECO:0000256" key="5">
    <source>
        <dbReference type="ARBA" id="ARBA00022692"/>
    </source>
</evidence>
<keyword evidence="3" id="KW-0050">Antiport</keyword>
<dbReference type="Pfam" id="PF00999">
    <property type="entry name" value="Na_H_Exchanger"/>
    <property type="match status" value="1"/>
</dbReference>
<keyword evidence="14" id="KW-1185">Reference proteome</keyword>
<feature type="transmembrane region" description="Helical" evidence="10">
    <location>
        <begin position="158"/>
        <end position="178"/>
    </location>
</feature>
<dbReference type="Pfam" id="PF02254">
    <property type="entry name" value="TrkA_N"/>
    <property type="match status" value="1"/>
</dbReference>
<feature type="transmembrane region" description="Helical" evidence="10">
    <location>
        <begin position="184"/>
        <end position="206"/>
    </location>
</feature>
<dbReference type="SUPFAM" id="SSF51735">
    <property type="entry name" value="NAD(P)-binding Rossmann-fold domains"/>
    <property type="match status" value="1"/>
</dbReference>
<feature type="domain" description="Cation/H+ exchanger transmembrane" evidence="11">
    <location>
        <begin position="20"/>
        <end position="388"/>
    </location>
</feature>
<evidence type="ECO:0000256" key="6">
    <source>
        <dbReference type="ARBA" id="ARBA00022989"/>
    </source>
</evidence>
<name>A0A4P6V3I7_9HYPH</name>
<evidence type="ECO:0000256" key="10">
    <source>
        <dbReference type="SAM" id="Phobius"/>
    </source>
</evidence>
<dbReference type="Gene3D" id="1.20.1530.20">
    <property type="match status" value="1"/>
</dbReference>
<keyword evidence="2" id="KW-0813">Transport</keyword>
<evidence type="ECO:0000256" key="9">
    <source>
        <dbReference type="SAM" id="MobiDB-lite"/>
    </source>
</evidence>
<proteinExistence type="predicted"/>
<keyword evidence="8 10" id="KW-0472">Membrane</keyword>
<feature type="transmembrane region" description="Helical" evidence="10">
    <location>
        <begin position="271"/>
        <end position="288"/>
    </location>
</feature>
<keyword evidence="5 10" id="KW-0812">Transmembrane</keyword>
<evidence type="ECO:0000256" key="1">
    <source>
        <dbReference type="ARBA" id="ARBA00004651"/>
    </source>
</evidence>
<feature type="transmembrane region" description="Helical" evidence="10">
    <location>
        <begin position="30"/>
        <end position="47"/>
    </location>
</feature>
<dbReference type="AlphaFoldDB" id="A0A4P6V3I7"/>
<organism evidence="13 14">
    <name type="scientific">Roseitalea porphyridii</name>
    <dbReference type="NCBI Taxonomy" id="1852022"/>
    <lineage>
        <taxon>Bacteria</taxon>
        <taxon>Pseudomonadati</taxon>
        <taxon>Pseudomonadota</taxon>
        <taxon>Alphaproteobacteria</taxon>
        <taxon>Hyphomicrobiales</taxon>
        <taxon>Ahrensiaceae</taxon>
        <taxon>Roseitalea</taxon>
    </lineage>
</organism>
<evidence type="ECO:0000256" key="2">
    <source>
        <dbReference type="ARBA" id="ARBA00022448"/>
    </source>
</evidence>
<evidence type="ECO:0000259" key="11">
    <source>
        <dbReference type="Pfam" id="PF00999"/>
    </source>
</evidence>
<dbReference type="Proteomes" id="UP000293719">
    <property type="component" value="Chromosome"/>
</dbReference>